<gene>
    <name evidence="5" type="ORF">CSEC_1065</name>
</gene>
<keyword evidence="6" id="KW-1185">Reference proteome</keyword>
<sequence length="339" mass="38447">MKGRLFETLKSTALSYASEKEKNNEVQFCLKSLKADLRMRSPRVLPKAEIFNLVPPSTEQFNINEFFVKSTKFEGKRVYTSFDDRTIRVWDMESKEQLLKIVSPNRVTEMIITKDKITSGDSEGTLRIWNKNSGEEILSLADGHNSAISSIKFDSDRIYSGSWGETIMVWDASTGKQVMKLEGHKESITDLQIVEGKIISSSSDGTIRIWEAETGKELFVLEDAMGEITSLQVEDGKLYSSSFDGIIRVWDIKTGQLLQKMEGHNFPITVIRIFDGKIIGVSLEDKEMVHIWDINTGKKLKSLKSTQATKILNLNGFDGKIYASNTYNEILSWDFNPKK</sequence>
<evidence type="ECO:0000256" key="3">
    <source>
        <dbReference type="PROSITE-ProRule" id="PRU00221"/>
    </source>
</evidence>
<dbReference type="InterPro" id="IPR001680">
    <property type="entry name" value="WD40_rpt"/>
</dbReference>
<dbReference type="InterPro" id="IPR020472">
    <property type="entry name" value="WD40_PAC1"/>
</dbReference>
<feature type="repeat" description="WD" evidence="3">
    <location>
        <begin position="238"/>
        <end position="260"/>
    </location>
</feature>
<dbReference type="STRING" id="1437425.CSEC_1065"/>
<dbReference type="InterPro" id="IPR019775">
    <property type="entry name" value="WD40_repeat_CS"/>
</dbReference>
<proteinExistence type="predicted"/>
<dbReference type="InterPro" id="IPR018391">
    <property type="entry name" value="PQQ_b-propeller_rpt"/>
</dbReference>
<dbReference type="RefSeq" id="WP_041017420.1">
    <property type="nucleotide sequence ID" value="NZ_CCEJ010000004.1"/>
</dbReference>
<keyword evidence="1 3" id="KW-0853">WD repeat</keyword>
<evidence type="ECO:0000259" key="4">
    <source>
        <dbReference type="Pfam" id="PF13360"/>
    </source>
</evidence>
<dbReference type="PROSITE" id="PS50294">
    <property type="entry name" value="WD_REPEATS_REGION"/>
    <property type="match status" value="2"/>
</dbReference>
<dbReference type="SUPFAM" id="SSF50978">
    <property type="entry name" value="WD40 repeat-like"/>
    <property type="match status" value="1"/>
</dbReference>
<feature type="repeat" description="WD" evidence="3">
    <location>
        <begin position="74"/>
        <end position="100"/>
    </location>
</feature>
<name>A0A090CZ05_9BACT</name>
<dbReference type="PRINTS" id="PR00320">
    <property type="entry name" value="GPROTEINBRPT"/>
</dbReference>
<dbReference type="InterPro" id="IPR002372">
    <property type="entry name" value="PQQ_rpt_dom"/>
</dbReference>
<feature type="repeat" description="WD" evidence="3">
    <location>
        <begin position="181"/>
        <end position="220"/>
    </location>
</feature>
<evidence type="ECO:0000256" key="2">
    <source>
        <dbReference type="ARBA" id="ARBA00022737"/>
    </source>
</evidence>
<keyword evidence="2" id="KW-0677">Repeat</keyword>
<evidence type="ECO:0000313" key="6">
    <source>
        <dbReference type="Proteomes" id="UP000031552"/>
    </source>
</evidence>
<dbReference type="Proteomes" id="UP000031552">
    <property type="component" value="Unassembled WGS sequence"/>
</dbReference>
<protein>
    <recommendedName>
        <fullName evidence="4">Pyrrolo-quinoline quinone repeat domain-containing protein</fullName>
    </recommendedName>
</protein>
<dbReference type="InterPro" id="IPR015943">
    <property type="entry name" value="WD40/YVTN_repeat-like_dom_sf"/>
</dbReference>
<dbReference type="OrthoDB" id="422888at2"/>
<dbReference type="Pfam" id="PF13360">
    <property type="entry name" value="PQQ_2"/>
    <property type="match status" value="1"/>
</dbReference>
<reference evidence="5" key="1">
    <citation type="submission" date="2013-12" db="EMBL/GenBank/DDBJ databases">
        <authorList>
            <person name="Linke B."/>
        </authorList>
    </citation>
    <scope>NUCLEOTIDE SEQUENCE [LARGE SCALE GENOMIC DNA]</scope>
    <source>
        <strain evidence="5">CRIB-18</strain>
    </source>
</reference>
<dbReference type="CDD" id="cd00200">
    <property type="entry name" value="WD40"/>
    <property type="match status" value="1"/>
</dbReference>
<dbReference type="PROSITE" id="PS00678">
    <property type="entry name" value="WD_REPEATS_1"/>
    <property type="match status" value="2"/>
</dbReference>
<dbReference type="Gene3D" id="2.130.10.10">
    <property type="entry name" value="YVTN repeat-like/Quinoprotein amine dehydrogenase"/>
    <property type="match status" value="1"/>
</dbReference>
<organism evidence="5 6">
    <name type="scientific">Candidatus Criblamydia sequanensis CRIB-18</name>
    <dbReference type="NCBI Taxonomy" id="1437425"/>
    <lineage>
        <taxon>Bacteria</taxon>
        <taxon>Pseudomonadati</taxon>
        <taxon>Chlamydiota</taxon>
        <taxon>Chlamydiia</taxon>
        <taxon>Parachlamydiales</taxon>
        <taxon>Candidatus Criblamydiaceae</taxon>
        <taxon>Candidatus Criblamydia</taxon>
    </lineage>
</organism>
<evidence type="ECO:0000256" key="1">
    <source>
        <dbReference type="ARBA" id="ARBA00022574"/>
    </source>
</evidence>
<comment type="caution">
    <text evidence="5">The sequence shown here is derived from an EMBL/GenBank/DDBJ whole genome shotgun (WGS) entry which is preliminary data.</text>
</comment>
<dbReference type="SMART" id="SM00564">
    <property type="entry name" value="PQQ"/>
    <property type="match status" value="4"/>
</dbReference>
<feature type="domain" description="Pyrrolo-quinoline quinone repeat" evidence="4">
    <location>
        <begin position="126"/>
        <end position="258"/>
    </location>
</feature>
<feature type="repeat" description="WD" evidence="3">
    <location>
        <begin position="141"/>
        <end position="180"/>
    </location>
</feature>
<dbReference type="EMBL" id="CCEJ010000004">
    <property type="protein sequence ID" value="CDR33891.1"/>
    <property type="molecule type" value="Genomic_DNA"/>
</dbReference>
<dbReference type="PROSITE" id="PS50082">
    <property type="entry name" value="WD_REPEATS_2"/>
    <property type="match status" value="4"/>
</dbReference>
<dbReference type="AlphaFoldDB" id="A0A090CZ05"/>
<accession>A0A090CZ05</accession>
<reference evidence="5" key="2">
    <citation type="submission" date="2014-09" db="EMBL/GenBank/DDBJ databases">
        <title>Criblamydia sequanensis harbors a mega-plasmid encoding arsenite resistance.</title>
        <authorList>
            <person name="Bertelli C."/>
            <person name="Goesmann A."/>
            <person name="Greub G."/>
        </authorList>
    </citation>
    <scope>NUCLEOTIDE SEQUENCE [LARGE SCALE GENOMIC DNA]</scope>
    <source>
        <strain evidence="5">CRIB-18</strain>
    </source>
</reference>
<evidence type="ECO:0000313" key="5">
    <source>
        <dbReference type="EMBL" id="CDR33891.1"/>
    </source>
</evidence>
<dbReference type="PANTHER" id="PTHR19848:SF8">
    <property type="entry name" value="F-BOX AND WD REPEAT DOMAIN CONTAINING 7"/>
    <property type="match status" value="1"/>
</dbReference>
<dbReference type="SMART" id="SM00320">
    <property type="entry name" value="WD40"/>
    <property type="match status" value="6"/>
</dbReference>
<dbReference type="InterPro" id="IPR036322">
    <property type="entry name" value="WD40_repeat_dom_sf"/>
</dbReference>
<dbReference type="eggNOG" id="COG2319">
    <property type="taxonomic scope" value="Bacteria"/>
</dbReference>
<dbReference type="PANTHER" id="PTHR19848">
    <property type="entry name" value="WD40 REPEAT PROTEIN"/>
    <property type="match status" value="1"/>
</dbReference>